<dbReference type="Pfam" id="PF00589">
    <property type="entry name" value="Phage_integrase"/>
    <property type="match status" value="1"/>
</dbReference>
<reference evidence="13 14" key="1">
    <citation type="submission" date="2019-01" db="EMBL/GenBank/DDBJ databases">
        <authorList>
            <consortium name="Pathogen Informatics"/>
        </authorList>
    </citation>
    <scope>NUCLEOTIDE SEQUENCE [LARGE SCALE GENOMIC DNA]</scope>
    <source>
        <strain evidence="13 14">NCTC10138</strain>
    </source>
</reference>
<feature type="active site" evidence="10">
    <location>
        <position position="170"/>
    </location>
</feature>
<dbReference type="SUPFAM" id="SSF56349">
    <property type="entry name" value="DNA breaking-rejoining enzymes"/>
    <property type="match status" value="1"/>
</dbReference>
<keyword evidence="14" id="KW-1185">Reference proteome</keyword>
<dbReference type="InterPro" id="IPR004107">
    <property type="entry name" value="Integrase_SAM-like_N"/>
</dbReference>
<evidence type="ECO:0000313" key="13">
    <source>
        <dbReference type="EMBL" id="VEU80774.1"/>
    </source>
</evidence>
<evidence type="ECO:0000256" key="6">
    <source>
        <dbReference type="ARBA" id="ARBA00022908"/>
    </source>
</evidence>
<feature type="active site" evidence="10">
    <location>
        <position position="241"/>
    </location>
</feature>
<dbReference type="InterPro" id="IPR013762">
    <property type="entry name" value="Integrase-like_cat_sf"/>
</dbReference>
<feature type="domain" description="Core-binding (CB)" evidence="12">
    <location>
        <begin position="1"/>
        <end position="85"/>
    </location>
</feature>
<evidence type="ECO:0000259" key="11">
    <source>
        <dbReference type="PROSITE" id="PS51898"/>
    </source>
</evidence>
<feature type="domain" description="Tyr recombinase" evidence="11">
    <location>
        <begin position="106"/>
        <end position="289"/>
    </location>
</feature>
<evidence type="ECO:0000256" key="10">
    <source>
        <dbReference type="HAMAP-Rule" id="MF_01808"/>
    </source>
</evidence>
<dbReference type="GO" id="GO:0009037">
    <property type="term" value="F:tyrosine-based site-specific recombinase activity"/>
    <property type="evidence" value="ECO:0007669"/>
    <property type="project" value="UniProtKB-UniRule"/>
</dbReference>
<dbReference type="PROSITE" id="PS51900">
    <property type="entry name" value="CB"/>
    <property type="match status" value="1"/>
</dbReference>
<dbReference type="InterPro" id="IPR011932">
    <property type="entry name" value="Recomb_XerD"/>
</dbReference>
<comment type="subunit">
    <text evidence="10">Forms a cyclic heterotetrameric complex composed of two molecules of XerC and two molecules of XerD.</text>
</comment>
<keyword evidence="7 10" id="KW-0238">DNA-binding</keyword>
<sequence length="302" mass="34726">MKYIVKDYEMFLKKEKGLSANTIKAYMKDLSQYIVFLEKYHNVTKPKKIESKHLENYLKTVRKKFSSSSYARKLTALKSFYHFLAIEQEIDEDYAKKIEAPKSKKKLPQVISIEEITKLLETIDITTELGKRNIALLELIYGSGLRVSELLDLKLGDLHLNEAYINVIGKGDKERIVPISEMAVKACKTYILKSREQLLKGETSSYLFINNAGSKLSRQGFFKLLKLLTKEANIKTDISPHTLRHSFATHLLENGMDLRTLQTLLGHEDISTTQIYTHINNKRLKDVYENTHPRAKGGNKNV</sequence>
<dbReference type="HAMAP" id="MF_01808">
    <property type="entry name" value="Recomb_XerC_XerD"/>
    <property type="match status" value="1"/>
</dbReference>
<dbReference type="AlphaFoldDB" id="A0A449BE91"/>
<dbReference type="InterPro" id="IPR044068">
    <property type="entry name" value="CB"/>
</dbReference>
<feature type="active site" evidence="10">
    <location>
        <position position="244"/>
    </location>
</feature>
<comment type="similarity">
    <text evidence="2">Belongs to the 'phage' integrase family. XerD subfamily.</text>
</comment>
<dbReference type="EMBL" id="LR215048">
    <property type="protein sequence ID" value="VEU80774.1"/>
    <property type="molecule type" value="Genomic_DNA"/>
</dbReference>
<organism evidence="13 14">
    <name type="scientific">Haploplasma axanthum</name>
    <name type="common">Acholeplasma axanthum</name>
    <dbReference type="NCBI Taxonomy" id="29552"/>
    <lineage>
        <taxon>Bacteria</taxon>
        <taxon>Bacillati</taxon>
        <taxon>Mycoplasmatota</taxon>
        <taxon>Mollicutes</taxon>
        <taxon>Acholeplasmatales</taxon>
        <taxon>Acholeplasmataceae</taxon>
        <taxon>Haploplasma</taxon>
    </lineage>
</organism>
<dbReference type="NCBIfam" id="TIGR02225">
    <property type="entry name" value="recomb_XerD"/>
    <property type="match status" value="1"/>
</dbReference>
<dbReference type="GO" id="GO:0006313">
    <property type="term" value="P:DNA transposition"/>
    <property type="evidence" value="ECO:0007669"/>
    <property type="project" value="UniProtKB-UniRule"/>
</dbReference>
<evidence type="ECO:0000256" key="1">
    <source>
        <dbReference type="ARBA" id="ARBA00004496"/>
    </source>
</evidence>
<proteinExistence type="inferred from homology"/>
<dbReference type="NCBIfam" id="NF040815">
    <property type="entry name" value="recomb_XerA_Arch"/>
    <property type="match status" value="1"/>
</dbReference>
<dbReference type="Pfam" id="PF02899">
    <property type="entry name" value="Phage_int_SAM_1"/>
    <property type="match status" value="1"/>
</dbReference>
<evidence type="ECO:0000256" key="8">
    <source>
        <dbReference type="ARBA" id="ARBA00023172"/>
    </source>
</evidence>
<protein>
    <recommendedName>
        <fullName evidence="10">Tyrosine recombinase XerC</fullName>
    </recommendedName>
</protein>
<name>A0A449BE91_HAPAX</name>
<dbReference type="GO" id="GO:0051301">
    <property type="term" value="P:cell division"/>
    <property type="evidence" value="ECO:0007669"/>
    <property type="project" value="UniProtKB-KW"/>
</dbReference>
<comment type="function">
    <text evidence="10">Site-specific tyrosine recombinase, which acts by catalyzing the cutting and rejoining of the recombining DNA molecules. The XerC-XerD complex is essential to convert dimers of the bacterial chromosome into monomers to permit their segregation at cell division. It also contributes to the segregational stability of plasmids.</text>
</comment>
<dbReference type="InterPro" id="IPR002104">
    <property type="entry name" value="Integrase_catalytic"/>
</dbReference>
<keyword evidence="4 10" id="KW-0132">Cell division</keyword>
<evidence type="ECO:0000256" key="3">
    <source>
        <dbReference type="ARBA" id="ARBA00022490"/>
    </source>
</evidence>
<accession>A0A449BE91</accession>
<dbReference type="PANTHER" id="PTHR30349">
    <property type="entry name" value="PHAGE INTEGRASE-RELATED"/>
    <property type="match status" value="1"/>
</dbReference>
<gene>
    <name evidence="13" type="primary">xerD_2</name>
    <name evidence="10" type="synonym">xerC</name>
    <name evidence="13" type="ORF">NCTC10138_01156</name>
</gene>
<dbReference type="CDD" id="cd00798">
    <property type="entry name" value="INT_XerDC_C"/>
    <property type="match status" value="1"/>
</dbReference>
<feature type="active site" evidence="10">
    <location>
        <position position="146"/>
    </location>
</feature>
<dbReference type="GO" id="GO:0003677">
    <property type="term" value="F:DNA binding"/>
    <property type="evidence" value="ECO:0007669"/>
    <property type="project" value="UniProtKB-UniRule"/>
</dbReference>
<keyword evidence="6 10" id="KW-0229">DNA integration</keyword>
<dbReference type="InterPro" id="IPR050090">
    <property type="entry name" value="Tyrosine_recombinase_XerCD"/>
</dbReference>
<keyword evidence="9 10" id="KW-0131">Cell cycle</keyword>
<evidence type="ECO:0000256" key="5">
    <source>
        <dbReference type="ARBA" id="ARBA00022829"/>
    </source>
</evidence>
<dbReference type="InterPro" id="IPR010998">
    <property type="entry name" value="Integrase_recombinase_N"/>
</dbReference>
<dbReference type="Gene3D" id="1.10.443.10">
    <property type="entry name" value="Intergrase catalytic core"/>
    <property type="match status" value="1"/>
</dbReference>
<evidence type="ECO:0000256" key="4">
    <source>
        <dbReference type="ARBA" id="ARBA00022618"/>
    </source>
</evidence>
<dbReference type="PROSITE" id="PS51898">
    <property type="entry name" value="TYR_RECOMBINASE"/>
    <property type="match status" value="1"/>
</dbReference>
<evidence type="ECO:0000256" key="2">
    <source>
        <dbReference type="ARBA" id="ARBA00010450"/>
    </source>
</evidence>
<comment type="subcellular location">
    <subcellularLocation>
        <location evidence="1 10">Cytoplasm</location>
    </subcellularLocation>
</comment>
<dbReference type="KEGG" id="aaxa:NCTC10138_01156"/>
<dbReference type="GO" id="GO:0005737">
    <property type="term" value="C:cytoplasm"/>
    <property type="evidence" value="ECO:0007669"/>
    <property type="project" value="UniProtKB-SubCell"/>
</dbReference>
<evidence type="ECO:0000256" key="7">
    <source>
        <dbReference type="ARBA" id="ARBA00023125"/>
    </source>
</evidence>
<keyword evidence="3 10" id="KW-0963">Cytoplasm</keyword>
<dbReference type="PANTHER" id="PTHR30349:SF81">
    <property type="entry name" value="TYROSINE RECOMBINASE XERC"/>
    <property type="match status" value="1"/>
</dbReference>
<evidence type="ECO:0000256" key="9">
    <source>
        <dbReference type="ARBA" id="ARBA00023306"/>
    </source>
</evidence>
<dbReference type="Proteomes" id="UP000289841">
    <property type="component" value="Chromosome"/>
</dbReference>
<evidence type="ECO:0000259" key="12">
    <source>
        <dbReference type="PROSITE" id="PS51900"/>
    </source>
</evidence>
<dbReference type="RefSeq" id="WP_026390788.1">
    <property type="nucleotide sequence ID" value="NZ_LR215048.1"/>
</dbReference>
<dbReference type="InterPro" id="IPR011010">
    <property type="entry name" value="DNA_brk_join_enz"/>
</dbReference>
<feature type="active site" evidence="10">
    <location>
        <position position="267"/>
    </location>
</feature>
<keyword evidence="5 10" id="KW-0159">Chromosome partition</keyword>
<dbReference type="NCBIfam" id="NF001399">
    <property type="entry name" value="PRK00283.1"/>
    <property type="match status" value="1"/>
</dbReference>
<dbReference type="Gene3D" id="1.10.150.130">
    <property type="match status" value="1"/>
</dbReference>
<comment type="similarity">
    <text evidence="10">Belongs to the 'phage' integrase family. XerC subfamily.</text>
</comment>
<evidence type="ECO:0000313" key="14">
    <source>
        <dbReference type="Proteomes" id="UP000289841"/>
    </source>
</evidence>
<dbReference type="InterPro" id="IPR023009">
    <property type="entry name" value="Tyrosine_recombinase_XerC/XerD"/>
</dbReference>
<dbReference type="STRING" id="1278311.GCA_000428705_01342"/>
<dbReference type="GO" id="GO:0007059">
    <property type="term" value="P:chromosome segregation"/>
    <property type="evidence" value="ECO:0007669"/>
    <property type="project" value="UniProtKB-UniRule"/>
</dbReference>
<dbReference type="OrthoDB" id="9801717at2"/>
<keyword evidence="8 10" id="KW-0233">DNA recombination</keyword>
<feature type="active site" description="O-(3'-phospho-DNA)-tyrosine intermediate" evidence="10">
    <location>
        <position position="276"/>
    </location>
</feature>